<evidence type="ECO:0000313" key="2">
    <source>
        <dbReference type="EMBL" id="KAK0303012.1"/>
    </source>
</evidence>
<proteinExistence type="predicted"/>
<gene>
    <name evidence="2" type="ORF">LTR82_017676</name>
</gene>
<comment type="caution">
    <text evidence="2">The sequence shown here is derived from an EMBL/GenBank/DDBJ whole genome shotgun (WGS) entry which is preliminary data.</text>
</comment>
<evidence type="ECO:0000256" key="1">
    <source>
        <dbReference type="SAM" id="MobiDB-lite"/>
    </source>
</evidence>
<feature type="region of interest" description="Disordered" evidence="1">
    <location>
        <begin position="70"/>
        <end position="155"/>
    </location>
</feature>
<feature type="compositionally biased region" description="Polar residues" evidence="1">
    <location>
        <begin position="112"/>
        <end position="123"/>
    </location>
</feature>
<feature type="compositionally biased region" description="Polar residues" evidence="1">
    <location>
        <begin position="70"/>
        <end position="88"/>
    </location>
</feature>
<accession>A0AAN6IZ94</accession>
<evidence type="ECO:0000313" key="3">
    <source>
        <dbReference type="Proteomes" id="UP001168146"/>
    </source>
</evidence>
<dbReference type="Proteomes" id="UP001168146">
    <property type="component" value="Unassembled WGS sequence"/>
</dbReference>
<feature type="compositionally biased region" description="Basic and acidic residues" evidence="1">
    <location>
        <begin position="138"/>
        <end position="155"/>
    </location>
</feature>
<name>A0AAN6IZ94_9PEZI</name>
<protein>
    <submittedName>
        <fullName evidence="2">Uncharacterized protein</fullName>
    </submittedName>
</protein>
<dbReference type="AlphaFoldDB" id="A0AAN6IZ94"/>
<organism evidence="2 3">
    <name type="scientific">Friedmanniomyces endolithicus</name>
    <dbReference type="NCBI Taxonomy" id="329885"/>
    <lineage>
        <taxon>Eukaryota</taxon>
        <taxon>Fungi</taxon>
        <taxon>Dikarya</taxon>
        <taxon>Ascomycota</taxon>
        <taxon>Pezizomycotina</taxon>
        <taxon>Dothideomycetes</taxon>
        <taxon>Dothideomycetidae</taxon>
        <taxon>Mycosphaerellales</taxon>
        <taxon>Teratosphaeriaceae</taxon>
        <taxon>Friedmanniomyces</taxon>
    </lineage>
</organism>
<reference evidence="2" key="1">
    <citation type="submission" date="2021-12" db="EMBL/GenBank/DDBJ databases">
        <title>Black yeast isolated from Biological Soil Crust.</title>
        <authorList>
            <person name="Kurbessoian T."/>
        </authorList>
    </citation>
    <scope>NUCLEOTIDE SEQUENCE</scope>
    <source>
        <strain evidence="2">CCFEE 5208</strain>
    </source>
</reference>
<sequence length="155" mass="16620">MLTNVLSQRLSAVKCLQHKWFAASTLSSPGVERGCTAVVNRTSHQFPVYIDEITHEPSLQTLPVELDQLVNSPGSNDADYSSNDSTVADTGVILEGETSNVADSRGPRTAAGSWTATTTQSRLGLSMPDRLRYMVSDRGAEHPASDSTADSEHVS</sequence>
<dbReference type="EMBL" id="JASUXU010000161">
    <property type="protein sequence ID" value="KAK0303012.1"/>
    <property type="molecule type" value="Genomic_DNA"/>
</dbReference>